<dbReference type="GO" id="GO:0030682">
    <property type="term" value="P:symbiont-mediated perturbation of host defenses"/>
    <property type="evidence" value="ECO:0007669"/>
    <property type="project" value="InterPro"/>
</dbReference>
<accession>A0A224YLD7</accession>
<dbReference type="AlphaFoldDB" id="A0A224YLD7"/>
<proteinExistence type="predicted"/>
<dbReference type="GO" id="GO:0043176">
    <property type="term" value="F:amine binding"/>
    <property type="evidence" value="ECO:0007669"/>
    <property type="project" value="InterPro"/>
</dbReference>
<protein>
    <submittedName>
        <fullName evidence="1">Lipocalin</fullName>
    </submittedName>
</protein>
<dbReference type="SUPFAM" id="SSF50814">
    <property type="entry name" value="Lipocalins"/>
    <property type="match status" value="1"/>
</dbReference>
<dbReference type="InterPro" id="IPR002970">
    <property type="entry name" value="Tick_his-bd"/>
</dbReference>
<name>A0A224YLD7_9ACAR</name>
<dbReference type="Gene3D" id="2.40.128.20">
    <property type="match status" value="1"/>
</dbReference>
<evidence type="ECO:0000313" key="1">
    <source>
        <dbReference type="EMBL" id="MAA15361.1"/>
    </source>
</evidence>
<organism evidence="1">
    <name type="scientific">Rhipicephalus zambeziensis</name>
    <dbReference type="NCBI Taxonomy" id="60191"/>
    <lineage>
        <taxon>Eukaryota</taxon>
        <taxon>Metazoa</taxon>
        <taxon>Ecdysozoa</taxon>
        <taxon>Arthropoda</taxon>
        <taxon>Chelicerata</taxon>
        <taxon>Arachnida</taxon>
        <taxon>Acari</taxon>
        <taxon>Parasitiformes</taxon>
        <taxon>Ixodida</taxon>
        <taxon>Ixodoidea</taxon>
        <taxon>Ixodidae</taxon>
        <taxon>Rhipicephalinae</taxon>
        <taxon>Rhipicephalus</taxon>
        <taxon>Rhipicephalus</taxon>
    </lineage>
</organism>
<dbReference type="EMBL" id="GFPF01004215">
    <property type="protein sequence ID" value="MAA15361.1"/>
    <property type="molecule type" value="Transcribed_RNA"/>
</dbReference>
<dbReference type="Pfam" id="PF02098">
    <property type="entry name" value="His_binding"/>
    <property type="match status" value="1"/>
</dbReference>
<sequence length="215" mass="24440">MLARSTKRSATFFMPVFSALILWASAVTSLAIHNPFDQLKLDLSRYQDPWPVINSSLDLYLARATGLPQNITCVRSRYWGYDETDETVHRSLNFLSNNGSSLNMSINVEYYGTPPPMNLTFLNVTFTITQEKEMLPGVGPNHAYYLGEYTFLVLYGDRRCLLLASMLDKPGAPRCSLWFPKNRSGRPPACCEFLFFILCGQGNKVYQPSCKRYES</sequence>
<reference evidence="1" key="1">
    <citation type="journal article" date="2017" name="Parasit. Vectors">
        <title>Sialotranscriptomics of Rhipicephalus zambeziensis reveals intricate expression profiles of secretory proteins and suggests tight temporal transcriptional regulation during blood-feeding.</title>
        <authorList>
            <person name="de Castro M.H."/>
            <person name="de Klerk D."/>
            <person name="Pienaar R."/>
            <person name="Rees D.J.G."/>
            <person name="Mans B.J."/>
        </authorList>
    </citation>
    <scope>NUCLEOTIDE SEQUENCE</scope>
    <source>
        <tissue evidence="1">Salivary glands</tissue>
    </source>
</reference>
<dbReference type="InterPro" id="IPR012674">
    <property type="entry name" value="Calycin"/>
</dbReference>